<dbReference type="RefSeq" id="WP_163734872.1">
    <property type="nucleotide sequence ID" value="NZ_JAAGOA010000004.1"/>
</dbReference>
<evidence type="ECO:0000313" key="3">
    <source>
        <dbReference type="EMBL" id="NED99965.1"/>
    </source>
</evidence>
<evidence type="ECO:0000313" key="4">
    <source>
        <dbReference type="Proteomes" id="UP000475214"/>
    </source>
</evidence>
<protein>
    <submittedName>
        <fullName evidence="3">Class F sortase</fullName>
    </submittedName>
</protein>
<comment type="caution">
    <text evidence="3">The sequence shown here is derived from an EMBL/GenBank/DDBJ whole genome shotgun (WGS) entry which is preliminary data.</text>
</comment>
<dbReference type="Pfam" id="PF04203">
    <property type="entry name" value="Sortase"/>
    <property type="match status" value="1"/>
</dbReference>
<evidence type="ECO:0000256" key="1">
    <source>
        <dbReference type="ARBA" id="ARBA00022801"/>
    </source>
</evidence>
<dbReference type="EMBL" id="JAAGOA010000004">
    <property type="protein sequence ID" value="NED99965.1"/>
    <property type="molecule type" value="Genomic_DNA"/>
</dbReference>
<dbReference type="Gene3D" id="2.40.260.10">
    <property type="entry name" value="Sortase"/>
    <property type="match status" value="1"/>
</dbReference>
<name>A0A6L9S4A9_9ACTN</name>
<dbReference type="InterPro" id="IPR005754">
    <property type="entry name" value="Sortase"/>
</dbReference>
<reference evidence="3 4" key="1">
    <citation type="submission" date="2020-02" db="EMBL/GenBank/DDBJ databases">
        <authorList>
            <person name="Li X.-J."/>
            <person name="Han X.-M."/>
        </authorList>
    </citation>
    <scope>NUCLEOTIDE SEQUENCE [LARGE SCALE GENOMIC DNA]</scope>
    <source>
        <strain evidence="3 4">CCTCC AB 2017055</strain>
    </source>
</reference>
<dbReference type="InterPro" id="IPR042001">
    <property type="entry name" value="Sortase_F"/>
</dbReference>
<keyword evidence="1" id="KW-0378">Hydrolase</keyword>
<dbReference type="GO" id="GO:0016787">
    <property type="term" value="F:hydrolase activity"/>
    <property type="evidence" value="ECO:0007669"/>
    <property type="project" value="UniProtKB-KW"/>
</dbReference>
<dbReference type="Proteomes" id="UP000475214">
    <property type="component" value="Unassembled WGS sequence"/>
</dbReference>
<accession>A0A6L9S4A9</accession>
<organism evidence="3 4">
    <name type="scientific">Phytoactinopolyspora halotolerans</name>
    <dbReference type="NCBI Taxonomy" id="1981512"/>
    <lineage>
        <taxon>Bacteria</taxon>
        <taxon>Bacillati</taxon>
        <taxon>Actinomycetota</taxon>
        <taxon>Actinomycetes</taxon>
        <taxon>Jiangellales</taxon>
        <taxon>Jiangellaceae</taxon>
        <taxon>Phytoactinopolyspora</taxon>
    </lineage>
</organism>
<dbReference type="SUPFAM" id="SSF63817">
    <property type="entry name" value="Sortase"/>
    <property type="match status" value="1"/>
</dbReference>
<keyword evidence="4" id="KW-1185">Reference proteome</keyword>
<evidence type="ECO:0000256" key="2">
    <source>
        <dbReference type="SAM" id="MobiDB-lite"/>
    </source>
</evidence>
<sequence>MVISVALLIVAGAVWVVNVMFKPDGASGNAGSGMPGDDEPAGPAATSSGRGGDEPARFEVSVPEIGVHAPVVDVGSSDDRVLAPPDDPLVAGWWSEGAAPGAEAGTALLVGHALESGTAVFNGVGGLEEGDTITLSGEAEAVMDYEVVAVDVLPPEELAEQAETLFAQDGPARLVLVTCEGWDGDDYTSNIVVTAIPTEP</sequence>
<gene>
    <name evidence="3" type="ORF">G1H10_07260</name>
</gene>
<proteinExistence type="predicted"/>
<dbReference type="InterPro" id="IPR023365">
    <property type="entry name" value="Sortase_dom-sf"/>
</dbReference>
<dbReference type="CDD" id="cd05829">
    <property type="entry name" value="Sortase_F"/>
    <property type="match status" value="1"/>
</dbReference>
<dbReference type="AlphaFoldDB" id="A0A6L9S4A9"/>
<feature type="region of interest" description="Disordered" evidence="2">
    <location>
        <begin position="29"/>
        <end position="56"/>
    </location>
</feature>